<dbReference type="Gene3D" id="1.10.150.280">
    <property type="entry name" value="AF1531-like domain"/>
    <property type="match status" value="1"/>
</dbReference>
<comment type="caution">
    <text evidence="2">The sequence shown here is derived from an EMBL/GenBank/DDBJ whole genome shotgun (WGS) entry which is preliminary data.</text>
</comment>
<dbReference type="EMBL" id="PISJ01000018">
    <property type="protein sequence ID" value="PKF32215.1"/>
    <property type="molecule type" value="Genomic_DNA"/>
</dbReference>
<feature type="domain" description="Helix-hairpin-helix DNA-binding motif class 1" evidence="1">
    <location>
        <begin position="90"/>
        <end position="109"/>
    </location>
</feature>
<evidence type="ECO:0000313" key="3">
    <source>
        <dbReference type="Proteomes" id="UP000233553"/>
    </source>
</evidence>
<dbReference type="GO" id="GO:0003677">
    <property type="term" value="F:DNA binding"/>
    <property type="evidence" value="ECO:0007669"/>
    <property type="project" value="InterPro"/>
</dbReference>
<dbReference type="GO" id="GO:0015628">
    <property type="term" value="P:protein secretion by the type II secretion system"/>
    <property type="evidence" value="ECO:0007669"/>
    <property type="project" value="TreeGrafter"/>
</dbReference>
<dbReference type="PANTHER" id="PTHR21180:SF32">
    <property type="entry name" value="ENDONUCLEASE_EXONUCLEASE_PHOSPHATASE FAMILY DOMAIN-CONTAINING PROTEIN 1"/>
    <property type="match status" value="1"/>
</dbReference>
<dbReference type="SUPFAM" id="SSF47781">
    <property type="entry name" value="RuvA domain 2-like"/>
    <property type="match status" value="1"/>
</dbReference>
<evidence type="ECO:0000313" key="2">
    <source>
        <dbReference type="EMBL" id="PKF32215.1"/>
    </source>
</evidence>
<dbReference type="NCBIfam" id="TIGR00426">
    <property type="entry name" value="competence protein ComEA helix-hairpin-helix repeat region"/>
    <property type="match status" value="1"/>
</dbReference>
<protein>
    <submittedName>
        <fullName evidence="2">Transporter</fullName>
    </submittedName>
</protein>
<name>A0A2N0WCK1_9GAMM</name>
<evidence type="ECO:0000259" key="1">
    <source>
        <dbReference type="SMART" id="SM00278"/>
    </source>
</evidence>
<reference evidence="2 3" key="1">
    <citation type="submission" date="2017-12" db="EMBL/GenBank/DDBJ databases">
        <title>Draft Genome sequences of multiple microbial strains isolated from spacecraft associated surfaces.</title>
        <authorList>
            <person name="Seuylemezian A."/>
            <person name="Vaishampayan P."/>
            <person name="Venkateswaran K."/>
        </authorList>
    </citation>
    <scope>NUCLEOTIDE SEQUENCE [LARGE SCALE GENOMIC DNA]</scope>
    <source>
        <strain evidence="2 3">2P01AA</strain>
    </source>
</reference>
<dbReference type="GO" id="GO:0015627">
    <property type="term" value="C:type II protein secretion system complex"/>
    <property type="evidence" value="ECO:0007669"/>
    <property type="project" value="TreeGrafter"/>
</dbReference>
<dbReference type="InterPro" id="IPR003583">
    <property type="entry name" value="Hlx-hairpin-Hlx_DNA-bd_motif"/>
</dbReference>
<sequence length="142" mass="16143">MKLPHLRSNLNFFIGFMLCLGGVSYLHAQQFDQSYQQWKAQQQARDQQLAKQANNNYYLARPTQQQASKQNSSSVNIQGDKISLNQANLQQLQSLSGVGEKKAQAIMEYRQKNGTFKSVDELLNIKGIGPKLLDKNRARLML</sequence>
<dbReference type="InterPro" id="IPR010994">
    <property type="entry name" value="RuvA_2-like"/>
</dbReference>
<dbReference type="PANTHER" id="PTHR21180">
    <property type="entry name" value="ENDONUCLEASE/EXONUCLEASE/PHOSPHATASE FAMILY DOMAIN-CONTAINING PROTEIN 1"/>
    <property type="match status" value="1"/>
</dbReference>
<dbReference type="RefSeq" id="WP_101237103.1">
    <property type="nucleotide sequence ID" value="NZ_PISJ01000018.1"/>
</dbReference>
<dbReference type="SMART" id="SM00278">
    <property type="entry name" value="HhH1"/>
    <property type="match status" value="2"/>
</dbReference>
<accession>A0A2N0WCK1</accession>
<dbReference type="InterPro" id="IPR004509">
    <property type="entry name" value="Competence_ComEA_HhH"/>
</dbReference>
<dbReference type="GO" id="GO:0006281">
    <property type="term" value="P:DNA repair"/>
    <property type="evidence" value="ECO:0007669"/>
    <property type="project" value="InterPro"/>
</dbReference>
<organism evidence="2 3">
    <name type="scientific">Acinetobacter proteolyticus</name>
    <dbReference type="NCBI Taxonomy" id="1776741"/>
    <lineage>
        <taxon>Bacteria</taxon>
        <taxon>Pseudomonadati</taxon>
        <taxon>Pseudomonadota</taxon>
        <taxon>Gammaproteobacteria</taxon>
        <taxon>Moraxellales</taxon>
        <taxon>Moraxellaceae</taxon>
        <taxon>Acinetobacter</taxon>
    </lineage>
</organism>
<dbReference type="InterPro" id="IPR051675">
    <property type="entry name" value="Endo/Exo/Phosphatase_dom_1"/>
</dbReference>
<dbReference type="Proteomes" id="UP000233553">
    <property type="component" value="Unassembled WGS sequence"/>
</dbReference>
<feature type="domain" description="Helix-hairpin-helix DNA-binding motif class 1" evidence="1">
    <location>
        <begin position="120"/>
        <end position="139"/>
    </location>
</feature>
<dbReference type="AlphaFoldDB" id="A0A2N0WCK1"/>
<gene>
    <name evidence="2" type="ORF">CW311_15490</name>
</gene>
<dbReference type="Pfam" id="PF12836">
    <property type="entry name" value="HHH_3"/>
    <property type="match status" value="1"/>
</dbReference>
<proteinExistence type="predicted"/>